<sequence>MRSQPASAPGALEVVQDFCNSLHVERGTDALADPATAPGWLRDIGLPAEDGIRDEELAELIRLRTALRDLVHTGSDAGVRVRAAEHVAEAAAGLRYALRADGAGRLGFEPVGSPAERVTGMLLSRVHDAQRDGTWERLKICRSDACAWVFYDHSRNHSAVWCAMGVCGNRQKVSRYRGKR</sequence>
<dbReference type="SUPFAM" id="SSF160904">
    <property type="entry name" value="Jann2411-like"/>
    <property type="match status" value="1"/>
</dbReference>
<keyword evidence="3" id="KW-1185">Reference proteome</keyword>
<dbReference type="Gene3D" id="1.10.3300.10">
    <property type="entry name" value="Jann2411-like domain"/>
    <property type="match status" value="1"/>
</dbReference>
<name>A0ABW0A995_9ACTN</name>
<gene>
    <name evidence="2" type="ORF">ACFPP6_26670</name>
</gene>
<dbReference type="Pfam" id="PF07336">
    <property type="entry name" value="ABATE"/>
    <property type="match status" value="1"/>
</dbReference>
<feature type="domain" description="Zinc finger CGNR" evidence="1">
    <location>
        <begin position="137"/>
        <end position="179"/>
    </location>
</feature>
<dbReference type="PANTHER" id="PTHR35525">
    <property type="entry name" value="BLL6575 PROTEIN"/>
    <property type="match status" value="1"/>
</dbReference>
<dbReference type="PANTHER" id="PTHR35525:SF3">
    <property type="entry name" value="BLL6575 PROTEIN"/>
    <property type="match status" value="1"/>
</dbReference>
<evidence type="ECO:0000259" key="1">
    <source>
        <dbReference type="Pfam" id="PF11706"/>
    </source>
</evidence>
<evidence type="ECO:0000313" key="2">
    <source>
        <dbReference type="EMBL" id="MFC5148259.1"/>
    </source>
</evidence>
<comment type="caution">
    <text evidence="2">The sequence shown here is derived from an EMBL/GenBank/DDBJ whole genome shotgun (WGS) entry which is preliminary data.</text>
</comment>
<dbReference type="InterPro" id="IPR023286">
    <property type="entry name" value="ABATE_dom_sf"/>
</dbReference>
<protein>
    <submittedName>
        <fullName evidence="2">CGNR zinc finger domain-containing protein</fullName>
    </submittedName>
</protein>
<dbReference type="InterPro" id="IPR021005">
    <property type="entry name" value="Znf_CGNR"/>
</dbReference>
<dbReference type="EMBL" id="JBHSKJ010000017">
    <property type="protein sequence ID" value="MFC5148259.1"/>
    <property type="molecule type" value="Genomic_DNA"/>
</dbReference>
<dbReference type="Proteomes" id="UP001596222">
    <property type="component" value="Unassembled WGS sequence"/>
</dbReference>
<dbReference type="InterPro" id="IPR010852">
    <property type="entry name" value="ABATE"/>
</dbReference>
<proteinExistence type="predicted"/>
<accession>A0ABW0A995</accession>
<evidence type="ECO:0000313" key="3">
    <source>
        <dbReference type="Proteomes" id="UP001596222"/>
    </source>
</evidence>
<dbReference type="RefSeq" id="WP_382047296.1">
    <property type="nucleotide sequence ID" value="NZ_JBHSKJ010000017.1"/>
</dbReference>
<organism evidence="2 3">
    <name type="scientific">Streptomyces aureoversilis</name>
    <dbReference type="NCBI Taxonomy" id="67277"/>
    <lineage>
        <taxon>Bacteria</taxon>
        <taxon>Bacillati</taxon>
        <taxon>Actinomycetota</taxon>
        <taxon>Actinomycetes</taxon>
        <taxon>Kitasatosporales</taxon>
        <taxon>Streptomycetaceae</taxon>
        <taxon>Streptomyces</taxon>
    </lineage>
</organism>
<reference evidence="3" key="1">
    <citation type="journal article" date="2019" name="Int. J. Syst. Evol. Microbiol.">
        <title>The Global Catalogue of Microorganisms (GCM) 10K type strain sequencing project: providing services to taxonomists for standard genome sequencing and annotation.</title>
        <authorList>
            <consortium name="The Broad Institute Genomics Platform"/>
            <consortium name="The Broad Institute Genome Sequencing Center for Infectious Disease"/>
            <person name="Wu L."/>
            <person name="Ma J."/>
        </authorList>
    </citation>
    <scope>NUCLEOTIDE SEQUENCE [LARGE SCALE GENOMIC DNA]</scope>
    <source>
        <strain evidence="3">CGMCC 4.1641</strain>
    </source>
</reference>
<dbReference type="Pfam" id="PF11706">
    <property type="entry name" value="zf-CGNR"/>
    <property type="match status" value="1"/>
</dbReference>